<sequence length="410" mass="46286">MRKLSIAMVFVAFLAVVTAAPSEAASAQRPARLTMQSIWAPSITLWRPDKYFADLVNVLADGVVHVDYFDGGTLVTTSDELFDAVSTGALDLGSDWPSYWEGKNTVFALFTSVPMIFTPGDYMVWYWQAGGFELAQEMYGKYGMVWLPHSVTSPESGQRTNVPIRRLQDYAGIKMRQCGRNQARILEQLGAAPVFTPGAEIYLSLQRGVLDGAEFSVPEVDWSMGLQEVTKYNVQPGWHQPGPVSGIMINKQSYDRLPDRAKFILKQAAMATMMWSWTFFEYSSGEYTDKFLEAGTTITRLEDDAIAELQAIADRLLIADARANRDHAKVAFSMVQFLKDVQLWRDSQQPYMFGRTPPTLEKLYEELRAIAQQHGVYDDVMTLRERVRARNKAQEFWTPSMPYTGNPVMP</sequence>
<dbReference type="STRING" id="1555112.LIP_2867"/>
<evidence type="ECO:0000313" key="3">
    <source>
        <dbReference type="EMBL" id="BAS28696.1"/>
    </source>
</evidence>
<dbReference type="InterPro" id="IPR038404">
    <property type="entry name" value="TRAP_DctP_sf"/>
</dbReference>
<proteinExistence type="predicted"/>
<dbReference type="Gene3D" id="3.40.190.10">
    <property type="entry name" value="Periplasmic binding protein-like II"/>
    <property type="match status" value="1"/>
</dbReference>
<dbReference type="PANTHER" id="PTHR33376:SF5">
    <property type="entry name" value="EXTRACYTOPLASMIC SOLUTE RECEPTOR PROTEIN"/>
    <property type="match status" value="1"/>
</dbReference>
<reference evidence="4" key="2">
    <citation type="journal article" date="2016" name="Int. J. Syst. Evol. Microbiol.">
        <title>Complete genome sequence and cell structure of Limnochorda pilosa, a Gram-negative spore-former within the phylum Firmicutes.</title>
        <authorList>
            <person name="Watanabe M."/>
            <person name="Kojima H."/>
            <person name="Fukui M."/>
        </authorList>
    </citation>
    <scope>NUCLEOTIDE SEQUENCE [LARGE SCALE GENOMIC DNA]</scope>
    <source>
        <strain evidence="4">HC45</strain>
    </source>
</reference>
<organism evidence="3 4">
    <name type="scientific">Limnochorda pilosa</name>
    <dbReference type="NCBI Taxonomy" id="1555112"/>
    <lineage>
        <taxon>Bacteria</taxon>
        <taxon>Bacillati</taxon>
        <taxon>Bacillota</taxon>
        <taxon>Limnochordia</taxon>
        <taxon>Limnochordales</taxon>
        <taxon>Limnochordaceae</taxon>
        <taxon>Limnochorda</taxon>
    </lineage>
</organism>
<dbReference type="Proteomes" id="UP000065807">
    <property type="component" value="Chromosome"/>
</dbReference>
<dbReference type="AlphaFoldDB" id="A0A0K2SNM5"/>
<gene>
    <name evidence="3" type="ORF">LIP_2867</name>
</gene>
<accession>A0A0K2SNM5</accession>
<keyword evidence="1 2" id="KW-0732">Signal</keyword>
<protein>
    <submittedName>
        <fullName evidence="3">ABC transporter substrate-binding protein</fullName>
    </submittedName>
</protein>
<keyword evidence="4" id="KW-1185">Reference proteome</keyword>
<dbReference type="GO" id="GO:0055085">
    <property type="term" value="P:transmembrane transport"/>
    <property type="evidence" value="ECO:0007669"/>
    <property type="project" value="InterPro"/>
</dbReference>
<feature type="chain" id="PRO_5038806455" evidence="2">
    <location>
        <begin position="20"/>
        <end position="410"/>
    </location>
</feature>
<dbReference type="EMBL" id="AP014924">
    <property type="protein sequence ID" value="BAS28696.1"/>
    <property type="molecule type" value="Genomic_DNA"/>
</dbReference>
<feature type="signal peptide" evidence="2">
    <location>
        <begin position="1"/>
        <end position="19"/>
    </location>
</feature>
<evidence type="ECO:0000256" key="2">
    <source>
        <dbReference type="SAM" id="SignalP"/>
    </source>
</evidence>
<evidence type="ECO:0000313" key="4">
    <source>
        <dbReference type="Proteomes" id="UP000065807"/>
    </source>
</evidence>
<evidence type="ECO:0000256" key="1">
    <source>
        <dbReference type="ARBA" id="ARBA00022729"/>
    </source>
</evidence>
<name>A0A0K2SNM5_LIMPI</name>
<dbReference type="InterPro" id="IPR018389">
    <property type="entry name" value="DctP_fam"/>
</dbReference>
<dbReference type="Gene3D" id="3.40.190.170">
    <property type="entry name" value="Bacterial extracellular solute-binding protein, family 7"/>
    <property type="match status" value="1"/>
</dbReference>
<dbReference type="PANTHER" id="PTHR33376">
    <property type="match status" value="1"/>
</dbReference>
<reference evidence="4" key="1">
    <citation type="submission" date="2015-07" db="EMBL/GenBank/DDBJ databases">
        <title>Complete genome sequence and phylogenetic analysis of Limnochorda pilosa.</title>
        <authorList>
            <person name="Watanabe M."/>
            <person name="Kojima H."/>
            <person name="Fukui M."/>
        </authorList>
    </citation>
    <scope>NUCLEOTIDE SEQUENCE [LARGE SCALE GENOMIC DNA]</scope>
    <source>
        <strain evidence="4">HC45</strain>
    </source>
</reference>
<dbReference type="KEGG" id="lpil:LIP_2867"/>
<dbReference type="Pfam" id="PF03480">
    <property type="entry name" value="DctP"/>
    <property type="match status" value="1"/>
</dbReference>